<sequence length="1461" mass="163924">MAQCKLTPREFISNTFSPQIAAVCTSAADATCQKNNLSFVELLQPFCKLNTEGHLKDPQGNVITIRNLRLSIQDVNAHPPEPSVARKMLNEAVSSSMCERTTVVRIGTVDLDIPISVPWFEAWREMFLSVQFPSDHEFTRHFLACMIVVSTADDNPLEKVQAMGSQLHQSIPGKLPKWFNNNALRYYILIHDALLDDKNKAETVFTEMKNIYGANNCFLLQMNSRPPGQIDDNSHLPDPWSQFLIKRTELSSGSEQNSSPRTPADMGGVSAMPNEVTTESEKSSQAGTPIVQQNNALVSPDVADTISLSSEMSEPTTSNVQLEVGQEAVSVTIHPLSPENDKLHNITSTANIKAHISSNSPINANVWADSPNYIAAQHGARLSTQDLERLRSLVTEFCLKSLFPYVEKQIGLLNDVISNKKGVSRSLFSATRRLFGTNKPGAPGSAPLNAVIYTAESSELQLRRLGDLSFIFGHYSLAYQAYHSAKRDFASDQAWLYYAGALEMAGLSAFMQGEMNRKTIEYMDDAILTYSNSCKMPQFATRATLLSAECLKGRGLYGEAAKQLIRMTCEDSDLRSALLLEQAAYCFIGPKMMRKYAFHAVLAGHRFSKAGQRKHSLRCYQQAYQVYRDRGWSLAEDHIHFTIGRQAASLKQVKESVKAFEKLLNANSKQPSLQQAAFLREFLHTHNLLLQEDATNNQELPVLPLPLIDSNKIKVLYGHLCESTEDSSISASHVSLDDEETDDVRWSKMEEILIIEAQGTPPMIFKPSIILYSSISNNTVKPNAVLNEPVHFSIELHNPLHIPLPLSNVTLLWSFTCNDHSVTNETNLLEEGLSESEQLVDTQVINSIILHPVCKERIVLSLTPKQVGQVKVLGLKYNMSNPIHAMLDAPITNPSIFVAGKRLFKIKGPKLKNVKEKPGVQIYAADYRLEMSVIKKAPYMQVYFSKLSSEMLCGEIQKVEVTLKNIGNAPLTNIYLTSVNAKLFSLGNEDELNEDSSKKSNKAVTKVLLSSDKNNILKVGDVHKMPLWIQAPYKKGSHRLDLLFYYENVDSESISIPRHRLCRHTWHLEVLDSIKIRAIASKSSVFKDTLPTLNMKMSVKNMNQIHDTLINEISILAVSCQSDTWSIFKSSVPTSNIIIRSQEIFHFLFKLQKKSDNSAAAAAAAAAAAIFSNVSIEEDTKNDEISKIDYPFMNFVQKRYILPLDIDENAADVQLQLQEINQKNKDPLLSTMMMNSTLIVRWKNKVIENGCVVRQMIGQHHIDMKYLNEVYKYPKEIQVEQSEYCGRLKIFGPDRNIPDLSIINNKEQLVGVDFQTNATIFCKNVITFSLRHLRQGEHNFRENRLCVIPVTMYIQNHLQSKIDVRINTIGTSSDTQLPSIKTQLYSPNASTNFRYISHSTINCCIESLAQNTIKLQAILSAPGTYNLAARIEVSVKIVNNREFIPQEWNMESICIMKNAAV</sequence>
<name>A0ABM1J692_POLDO</name>
<protein>
    <submittedName>
        <fullName evidence="7">Trafficking protein particle complex subunit 8</fullName>
    </submittedName>
</protein>
<feature type="compositionally biased region" description="Polar residues" evidence="1">
    <location>
        <begin position="250"/>
        <end position="261"/>
    </location>
</feature>
<keyword evidence="6" id="KW-1185">Reference proteome</keyword>
<feature type="domain" description="TPPC8 third Ig-like" evidence="5">
    <location>
        <begin position="1065"/>
        <end position="1262"/>
    </location>
</feature>
<gene>
    <name evidence="7" type="primary">LOC107072501</name>
</gene>
<evidence type="ECO:0000256" key="1">
    <source>
        <dbReference type="SAM" id="MobiDB-lite"/>
    </source>
</evidence>
<feature type="region of interest" description="Disordered" evidence="1">
    <location>
        <begin position="250"/>
        <end position="287"/>
    </location>
</feature>
<dbReference type="PANTHER" id="PTHR12975">
    <property type="entry name" value="TRANSPORT PROTEIN TRAPP"/>
    <property type="match status" value="1"/>
</dbReference>
<evidence type="ECO:0000313" key="6">
    <source>
        <dbReference type="Proteomes" id="UP000694924"/>
    </source>
</evidence>
<dbReference type="Pfam" id="PF12739">
    <property type="entry name" value="TRAPPC-Trs85"/>
    <property type="match status" value="1"/>
</dbReference>
<dbReference type="SUPFAM" id="SSF48452">
    <property type="entry name" value="TPR-like"/>
    <property type="match status" value="1"/>
</dbReference>
<accession>A0ABM1J692</accession>
<dbReference type="InterPro" id="IPR024420">
    <property type="entry name" value="TRAPP_III_complex_Trs85"/>
</dbReference>
<dbReference type="Pfam" id="PF24544">
    <property type="entry name" value="Ig_TPPC8_2nd"/>
    <property type="match status" value="1"/>
</dbReference>
<evidence type="ECO:0000313" key="7">
    <source>
        <dbReference type="RefSeq" id="XP_015187980.1"/>
    </source>
</evidence>
<evidence type="ECO:0000259" key="4">
    <source>
        <dbReference type="Pfam" id="PF24545"/>
    </source>
</evidence>
<dbReference type="InterPro" id="IPR058538">
    <property type="entry name" value="Ig_TPPC8_2nd"/>
</dbReference>
<feature type="domain" description="TPPC8 second Ig-like" evidence="3">
    <location>
        <begin position="953"/>
        <end position="1062"/>
    </location>
</feature>
<evidence type="ECO:0000259" key="5">
    <source>
        <dbReference type="Pfam" id="PF24546"/>
    </source>
</evidence>
<dbReference type="Proteomes" id="UP000694924">
    <property type="component" value="Unplaced"/>
</dbReference>
<organism evidence="6 7">
    <name type="scientific">Polistes dominula</name>
    <name type="common">European paper wasp</name>
    <name type="synonym">Vespa dominula</name>
    <dbReference type="NCBI Taxonomy" id="743375"/>
    <lineage>
        <taxon>Eukaryota</taxon>
        <taxon>Metazoa</taxon>
        <taxon>Ecdysozoa</taxon>
        <taxon>Arthropoda</taxon>
        <taxon>Hexapoda</taxon>
        <taxon>Insecta</taxon>
        <taxon>Pterygota</taxon>
        <taxon>Neoptera</taxon>
        <taxon>Endopterygota</taxon>
        <taxon>Hymenoptera</taxon>
        <taxon>Apocrita</taxon>
        <taxon>Aculeata</taxon>
        <taxon>Vespoidea</taxon>
        <taxon>Vespidae</taxon>
        <taxon>Polistinae</taxon>
        <taxon>Polistini</taxon>
        <taxon>Polistes</taxon>
    </lineage>
</organism>
<evidence type="ECO:0000259" key="2">
    <source>
        <dbReference type="Pfam" id="PF24542"/>
    </source>
</evidence>
<proteinExistence type="predicted"/>
<dbReference type="RefSeq" id="XP_015187980.1">
    <property type="nucleotide sequence ID" value="XM_015332494.1"/>
</dbReference>
<dbReference type="InterPro" id="IPR058540">
    <property type="entry name" value="Ig_TPPC8_3rd"/>
</dbReference>
<evidence type="ECO:0000259" key="3">
    <source>
        <dbReference type="Pfam" id="PF24544"/>
    </source>
</evidence>
<dbReference type="InterPro" id="IPR011990">
    <property type="entry name" value="TPR-like_helical_dom_sf"/>
</dbReference>
<reference evidence="7" key="1">
    <citation type="submission" date="2025-08" db="UniProtKB">
        <authorList>
            <consortium name="RefSeq"/>
        </authorList>
    </citation>
    <scope>IDENTIFICATION</scope>
    <source>
        <tissue evidence="7">Whole body</tissue>
    </source>
</reference>
<feature type="domain" description="TPPC8 C-terminal Ig-like" evidence="2">
    <location>
        <begin position="1325"/>
        <end position="1436"/>
    </location>
</feature>
<dbReference type="Pfam" id="PF24545">
    <property type="entry name" value="Ig_TPPC8_1st"/>
    <property type="match status" value="1"/>
</dbReference>
<dbReference type="InterPro" id="IPR058541">
    <property type="entry name" value="Ig_TPPC8_1st"/>
</dbReference>
<dbReference type="Pfam" id="PF24542">
    <property type="entry name" value="Ig_TPPC8_C"/>
    <property type="match status" value="1"/>
</dbReference>
<dbReference type="GeneID" id="107072501"/>
<dbReference type="Pfam" id="PF24546">
    <property type="entry name" value="Ig_TPPC8_3rd"/>
    <property type="match status" value="1"/>
</dbReference>
<dbReference type="PANTHER" id="PTHR12975:SF6">
    <property type="entry name" value="TRAFFICKING PROTEIN PARTICLE COMPLEX SUBUNIT 8"/>
    <property type="match status" value="1"/>
</dbReference>
<feature type="domain" description="TPPC8 first Ig-like" evidence="4">
    <location>
        <begin position="738"/>
        <end position="952"/>
    </location>
</feature>
<dbReference type="InterPro" id="IPR057651">
    <property type="entry name" value="Ig_TPPC8_C"/>
</dbReference>